<accession>A0A5B6V6Z6</accession>
<organism evidence="7 8">
    <name type="scientific">Gossypium australe</name>
    <dbReference type="NCBI Taxonomy" id="47621"/>
    <lineage>
        <taxon>Eukaryota</taxon>
        <taxon>Viridiplantae</taxon>
        <taxon>Streptophyta</taxon>
        <taxon>Embryophyta</taxon>
        <taxon>Tracheophyta</taxon>
        <taxon>Spermatophyta</taxon>
        <taxon>Magnoliopsida</taxon>
        <taxon>eudicotyledons</taxon>
        <taxon>Gunneridae</taxon>
        <taxon>Pentapetalae</taxon>
        <taxon>rosids</taxon>
        <taxon>malvids</taxon>
        <taxon>Malvales</taxon>
        <taxon>Malvaceae</taxon>
        <taxon>Malvoideae</taxon>
        <taxon>Gossypium</taxon>
    </lineage>
</organism>
<dbReference type="AlphaFoldDB" id="A0A5B6V6Z6"/>
<evidence type="ECO:0000256" key="3">
    <source>
        <dbReference type="ARBA" id="ARBA00005784"/>
    </source>
</evidence>
<dbReference type="PANTHER" id="PTHR21562:SF83">
    <property type="entry name" value="PECTIN ACETYLESTERASE 4"/>
    <property type="match status" value="1"/>
</dbReference>
<dbReference type="PANTHER" id="PTHR21562">
    <property type="entry name" value="NOTUM-RELATED"/>
    <property type="match status" value="1"/>
</dbReference>
<sequence>MANTICLDGSLPGYHFQKGFGSGSSNWLLHIEGGGWCNSIESCNSRKGTSLGSSNYMEHQVQFAGILSQDPSQNPDFYNWNKVKLRYCDGASFAGHPESEFKNGTKLFFRGQLIWEAMMNELLSLGLSKAKEAFLTGCSAGGLATFIHCDDFRDQLPKDATVKCLADAGYFLDEYVLFGTNQCLFKLYICACLYVFINPCMPDILGNRTMLAFYRDVLQLQCIFPQEIIKNVKTPFFVVNPAYDSWQIENILVPIGSDPQGYWSSCRLSIKKCDATQIKRLQGYRDAMLKALSVFQRNEEGGMYINSCFSHCQTSYSAWHSPNSPRINNKYQMVVFSYFLFTRISKQTIAESVGDWYFNRKESKLIDCPYPCNPTCNNDDYTSSVLSAAV</sequence>
<evidence type="ECO:0000256" key="6">
    <source>
        <dbReference type="RuleBase" id="RU363114"/>
    </source>
</evidence>
<evidence type="ECO:0000313" key="8">
    <source>
        <dbReference type="Proteomes" id="UP000325315"/>
    </source>
</evidence>
<dbReference type="Proteomes" id="UP000325315">
    <property type="component" value="Unassembled WGS sequence"/>
</dbReference>
<evidence type="ECO:0000256" key="5">
    <source>
        <dbReference type="ARBA" id="ARBA00023316"/>
    </source>
</evidence>
<keyword evidence="8" id="KW-1185">Reference proteome</keyword>
<dbReference type="GO" id="GO:0016787">
    <property type="term" value="F:hydrolase activity"/>
    <property type="evidence" value="ECO:0007669"/>
    <property type="project" value="UniProtKB-KW"/>
</dbReference>
<keyword evidence="6" id="KW-0378">Hydrolase</keyword>
<keyword evidence="5 6" id="KW-0961">Cell wall biogenesis/degradation</keyword>
<evidence type="ECO:0000313" key="7">
    <source>
        <dbReference type="EMBL" id="KAA3464877.1"/>
    </source>
</evidence>
<evidence type="ECO:0000256" key="1">
    <source>
        <dbReference type="ARBA" id="ARBA00003534"/>
    </source>
</evidence>
<gene>
    <name evidence="7" type="ORF">EPI10_000099</name>
</gene>
<dbReference type="EMBL" id="SMMG02000007">
    <property type="protein sequence ID" value="KAA3464877.1"/>
    <property type="molecule type" value="Genomic_DNA"/>
</dbReference>
<protein>
    <recommendedName>
        <fullName evidence="6">Pectin acetylesterase</fullName>
        <ecNumber evidence="6">3.1.1.-</ecNumber>
    </recommendedName>
</protein>
<keyword evidence="4 6" id="KW-0134">Cell wall</keyword>
<dbReference type="EC" id="3.1.1.-" evidence="6"/>
<comment type="function">
    <text evidence="1 6">Hydrolyzes acetyl esters in homogalacturonan regions of pectin. In type I primary cell wall, galacturonic acid residues of pectin can be acetylated at the O-2 and O-3 positions. Decreasing the degree of acetylation of pectin gels in vitro alters their physical properties.</text>
</comment>
<evidence type="ECO:0000256" key="4">
    <source>
        <dbReference type="ARBA" id="ARBA00022512"/>
    </source>
</evidence>
<dbReference type="InterPro" id="IPR004963">
    <property type="entry name" value="PAE/NOTUM"/>
</dbReference>
<comment type="caution">
    <text evidence="7">The sequence shown here is derived from an EMBL/GenBank/DDBJ whole genome shotgun (WGS) entry which is preliminary data.</text>
</comment>
<dbReference type="OrthoDB" id="2015280at2759"/>
<reference evidence="8" key="1">
    <citation type="journal article" date="2019" name="Plant Biotechnol. J.">
        <title>Genome sequencing of the Australian wild diploid species Gossypium australe highlights disease resistance and delayed gland morphogenesis.</title>
        <authorList>
            <person name="Cai Y."/>
            <person name="Cai X."/>
            <person name="Wang Q."/>
            <person name="Wang P."/>
            <person name="Zhang Y."/>
            <person name="Cai C."/>
            <person name="Xu Y."/>
            <person name="Wang K."/>
            <person name="Zhou Z."/>
            <person name="Wang C."/>
            <person name="Geng S."/>
            <person name="Li B."/>
            <person name="Dong Q."/>
            <person name="Hou Y."/>
            <person name="Wang H."/>
            <person name="Ai P."/>
            <person name="Liu Z."/>
            <person name="Yi F."/>
            <person name="Sun M."/>
            <person name="An G."/>
            <person name="Cheng J."/>
            <person name="Zhang Y."/>
            <person name="Shi Q."/>
            <person name="Xie Y."/>
            <person name="Shi X."/>
            <person name="Chang Y."/>
            <person name="Huang F."/>
            <person name="Chen Y."/>
            <person name="Hong S."/>
            <person name="Mi L."/>
            <person name="Sun Q."/>
            <person name="Zhang L."/>
            <person name="Zhou B."/>
            <person name="Peng R."/>
            <person name="Zhang X."/>
            <person name="Liu F."/>
        </authorList>
    </citation>
    <scope>NUCLEOTIDE SEQUENCE [LARGE SCALE GENOMIC DNA]</scope>
    <source>
        <strain evidence="8">cv. PA1801</strain>
    </source>
</reference>
<dbReference type="GO" id="GO:0071555">
    <property type="term" value="P:cell wall organization"/>
    <property type="evidence" value="ECO:0007669"/>
    <property type="project" value="UniProtKB-KW"/>
</dbReference>
<keyword evidence="6" id="KW-0964">Secreted</keyword>
<proteinExistence type="inferred from homology"/>
<comment type="subcellular location">
    <subcellularLocation>
        <location evidence="2 6">Secreted</location>
        <location evidence="2 6">Cell wall</location>
    </subcellularLocation>
</comment>
<comment type="similarity">
    <text evidence="3 6">Belongs to the pectinacetylesterase family.</text>
</comment>
<dbReference type="Pfam" id="PF03283">
    <property type="entry name" value="PAE"/>
    <property type="match status" value="1"/>
</dbReference>
<name>A0A5B6V6Z6_9ROSI</name>
<evidence type="ECO:0000256" key="2">
    <source>
        <dbReference type="ARBA" id="ARBA00004191"/>
    </source>
</evidence>